<protein>
    <submittedName>
        <fullName evidence="2">Uncharacterized protein</fullName>
    </submittedName>
</protein>
<proteinExistence type="predicted"/>
<gene>
    <name evidence="2" type="ORF">U9M48_002147</name>
</gene>
<sequence>IHIVLFPGLPSPRPTPAPTRLVPHARRLTSPRRRPPPDLPVPPDLPRGLPRPRRRPPPDLPAPPDLPRGLPRPRRRPPPGLPCRPASRGAGCCLASRAARPVNRCESKFCDSKVAIIYVLMLSKQLMQIGLPQGCLASRAAGTSFLRRIVDRSLRSVLLHLAKYSLWARLWILDDSLQIIYL</sequence>
<evidence type="ECO:0000313" key="2">
    <source>
        <dbReference type="EMBL" id="WVZ50944.1"/>
    </source>
</evidence>
<dbReference type="EMBL" id="CP144745">
    <property type="protein sequence ID" value="WVZ50944.1"/>
    <property type="molecule type" value="Genomic_DNA"/>
</dbReference>
<accession>A0AAQ3PQS4</accession>
<feature type="compositionally biased region" description="Basic residues" evidence="1">
    <location>
        <begin position="23"/>
        <end position="34"/>
    </location>
</feature>
<dbReference type="AlphaFoldDB" id="A0AAQ3PQS4"/>
<organism evidence="2 3">
    <name type="scientific">Paspalum notatum var. saurae</name>
    <dbReference type="NCBI Taxonomy" id="547442"/>
    <lineage>
        <taxon>Eukaryota</taxon>
        <taxon>Viridiplantae</taxon>
        <taxon>Streptophyta</taxon>
        <taxon>Embryophyta</taxon>
        <taxon>Tracheophyta</taxon>
        <taxon>Spermatophyta</taxon>
        <taxon>Magnoliopsida</taxon>
        <taxon>Liliopsida</taxon>
        <taxon>Poales</taxon>
        <taxon>Poaceae</taxon>
        <taxon>PACMAD clade</taxon>
        <taxon>Panicoideae</taxon>
        <taxon>Andropogonodae</taxon>
        <taxon>Paspaleae</taxon>
        <taxon>Paspalinae</taxon>
        <taxon>Paspalum</taxon>
    </lineage>
</organism>
<keyword evidence="3" id="KW-1185">Reference proteome</keyword>
<reference evidence="2 3" key="1">
    <citation type="submission" date="2024-02" db="EMBL/GenBank/DDBJ databases">
        <title>High-quality chromosome-scale genome assembly of Pensacola bahiagrass (Paspalum notatum Flugge var. saurae).</title>
        <authorList>
            <person name="Vega J.M."/>
            <person name="Podio M."/>
            <person name="Orjuela J."/>
            <person name="Siena L.A."/>
            <person name="Pessino S.C."/>
            <person name="Combes M.C."/>
            <person name="Mariac C."/>
            <person name="Albertini E."/>
            <person name="Pupilli F."/>
            <person name="Ortiz J.P.A."/>
            <person name="Leblanc O."/>
        </authorList>
    </citation>
    <scope>NUCLEOTIDE SEQUENCE [LARGE SCALE GENOMIC DNA]</scope>
    <source>
        <strain evidence="2">R1</strain>
        <tissue evidence="2">Leaf</tissue>
    </source>
</reference>
<feature type="non-terminal residue" evidence="2">
    <location>
        <position position="182"/>
    </location>
</feature>
<evidence type="ECO:0000256" key="1">
    <source>
        <dbReference type="SAM" id="MobiDB-lite"/>
    </source>
</evidence>
<name>A0AAQ3PQS4_PASNO</name>
<feature type="region of interest" description="Disordered" evidence="1">
    <location>
        <begin position="1"/>
        <end position="83"/>
    </location>
</feature>
<dbReference type="Proteomes" id="UP001341281">
    <property type="component" value="Chromosome 01"/>
</dbReference>
<evidence type="ECO:0000313" key="3">
    <source>
        <dbReference type="Proteomes" id="UP001341281"/>
    </source>
</evidence>